<organism evidence="1 2">
    <name type="scientific">Flavihumibacter fluminis</name>
    <dbReference type="NCBI Taxonomy" id="2909236"/>
    <lineage>
        <taxon>Bacteria</taxon>
        <taxon>Pseudomonadati</taxon>
        <taxon>Bacteroidota</taxon>
        <taxon>Chitinophagia</taxon>
        <taxon>Chitinophagales</taxon>
        <taxon>Chitinophagaceae</taxon>
        <taxon>Flavihumibacter</taxon>
    </lineage>
</organism>
<proteinExistence type="predicted"/>
<dbReference type="EMBL" id="JAKEVY010000003">
    <property type="protein sequence ID" value="MCF1715973.1"/>
    <property type="molecule type" value="Genomic_DNA"/>
</dbReference>
<name>A0ABS9BLV4_9BACT</name>
<dbReference type="Proteomes" id="UP001200145">
    <property type="component" value="Unassembled WGS sequence"/>
</dbReference>
<comment type="caution">
    <text evidence="1">The sequence shown here is derived from an EMBL/GenBank/DDBJ whole genome shotgun (WGS) entry which is preliminary data.</text>
</comment>
<evidence type="ECO:0000313" key="2">
    <source>
        <dbReference type="Proteomes" id="UP001200145"/>
    </source>
</evidence>
<sequence length="157" mass="17898">MTTLDKINKTLITLEVAGNQVLFIVLDEQGSINRKGNGSPDCRDNDLFIGVTRDNLFAQLKPFATEEMEDFFGKTYDIPDKKGRACDFKVLFGGPGIETGVQFLYGELSQGIPTPFRNFTIKAIELTENWFQEQKQITANLKRSETNPVVKPWRKFW</sequence>
<accession>A0ABS9BLV4</accession>
<protein>
    <submittedName>
        <fullName evidence="1">Uncharacterized protein</fullName>
    </submittedName>
</protein>
<gene>
    <name evidence="1" type="ORF">L0U88_15135</name>
</gene>
<reference evidence="1 2" key="1">
    <citation type="submission" date="2022-01" db="EMBL/GenBank/DDBJ databases">
        <title>Flavihumibacter sp. nov., isolated from sediment of a river.</title>
        <authorList>
            <person name="Liu H."/>
        </authorList>
    </citation>
    <scope>NUCLEOTIDE SEQUENCE [LARGE SCALE GENOMIC DNA]</scope>
    <source>
        <strain evidence="1 2">RY-1</strain>
    </source>
</reference>
<dbReference type="RefSeq" id="WP_234866917.1">
    <property type="nucleotide sequence ID" value="NZ_JAKEVY010000003.1"/>
</dbReference>
<keyword evidence="2" id="KW-1185">Reference proteome</keyword>
<evidence type="ECO:0000313" key="1">
    <source>
        <dbReference type="EMBL" id="MCF1715973.1"/>
    </source>
</evidence>